<comment type="caution">
    <text evidence="1">The sequence shown here is derived from an EMBL/GenBank/DDBJ whole genome shotgun (WGS) entry which is preliminary data.</text>
</comment>
<protein>
    <submittedName>
        <fullName evidence="1">Uncharacterized protein</fullName>
    </submittedName>
</protein>
<keyword evidence="2" id="KW-1185">Reference proteome</keyword>
<dbReference type="EMBL" id="JANBPW010000525">
    <property type="protein sequence ID" value="KAJ1949178.1"/>
    <property type="molecule type" value="Genomic_DNA"/>
</dbReference>
<proteinExistence type="predicted"/>
<evidence type="ECO:0000313" key="1">
    <source>
        <dbReference type="EMBL" id="KAJ1949178.1"/>
    </source>
</evidence>
<reference evidence="1" key="1">
    <citation type="submission" date="2022-07" db="EMBL/GenBank/DDBJ databases">
        <title>Phylogenomic reconstructions and comparative analyses of Kickxellomycotina fungi.</title>
        <authorList>
            <person name="Reynolds N.K."/>
            <person name="Stajich J.E."/>
            <person name="Barry K."/>
            <person name="Grigoriev I.V."/>
            <person name="Crous P."/>
            <person name="Smith M.E."/>
        </authorList>
    </citation>
    <scope>NUCLEOTIDE SEQUENCE</scope>
    <source>
        <strain evidence="1">NRRL 5244</strain>
    </source>
</reference>
<name>A0ACC1JEC3_9FUNG</name>
<organism evidence="1 2">
    <name type="scientific">Linderina macrospora</name>
    <dbReference type="NCBI Taxonomy" id="4868"/>
    <lineage>
        <taxon>Eukaryota</taxon>
        <taxon>Fungi</taxon>
        <taxon>Fungi incertae sedis</taxon>
        <taxon>Zoopagomycota</taxon>
        <taxon>Kickxellomycotina</taxon>
        <taxon>Kickxellomycetes</taxon>
        <taxon>Kickxellales</taxon>
        <taxon>Kickxellaceae</taxon>
        <taxon>Linderina</taxon>
    </lineage>
</organism>
<dbReference type="Proteomes" id="UP001150603">
    <property type="component" value="Unassembled WGS sequence"/>
</dbReference>
<accession>A0ACC1JEC3</accession>
<gene>
    <name evidence="1" type="ORF">FBU59_001260</name>
</gene>
<sequence length="305" mass="33272">MASDSNDHEKLLSASEQQSQRPDIESGAAEQRRAQLLRQRRIERVVQYIFASIFLLLVLIVTTYAVSNTLIGCGDPIAEQQNNARLTDYNGLDCRTTGCNKNFECALLDAEFECINPPCKKSIYQCVPAAIFEDTDEIASIQAAPPMIKRDTPVQSASPQDDMSSLAAIDEFEDDIPPALAKCIKNHDGRSIWRVEGDPCNTCRCTDSGRVTCTRKLCNPDNLVFESLMSKADSKESTASLLQAASASASAAEKAAPVVEVPELKGPDRVNRAAHTWTNIMVPVVTLADEEGELSTLFTSIAVEI</sequence>
<evidence type="ECO:0000313" key="2">
    <source>
        <dbReference type="Proteomes" id="UP001150603"/>
    </source>
</evidence>